<evidence type="ECO:0000313" key="10">
    <source>
        <dbReference type="Proteomes" id="UP000001817"/>
    </source>
</evidence>
<dbReference type="InterPro" id="IPR035906">
    <property type="entry name" value="MetI-like_sf"/>
</dbReference>
<evidence type="ECO:0000256" key="7">
    <source>
        <dbReference type="RuleBase" id="RU363032"/>
    </source>
</evidence>
<reference evidence="9 10" key="1">
    <citation type="journal article" date="2006" name="Proc. Natl. Acad. Sci. U.S.A.">
        <title>Burkholderia xenovorans LB400 harbors a multi-replicon, 9.73-Mbp genome shaped for versatility.</title>
        <authorList>
            <person name="Chain P.S."/>
            <person name="Denef V.J."/>
            <person name="Konstantinidis K.T."/>
            <person name="Vergez L.M."/>
            <person name="Agullo L."/>
            <person name="Reyes V.L."/>
            <person name="Hauser L."/>
            <person name="Cordova M."/>
            <person name="Gomez L."/>
            <person name="Gonzalez M."/>
            <person name="Land M."/>
            <person name="Lao V."/>
            <person name="Larimer F."/>
            <person name="LiPuma J.J."/>
            <person name="Mahenthiralingam E."/>
            <person name="Malfatti S.A."/>
            <person name="Marx C.J."/>
            <person name="Parnell J.J."/>
            <person name="Ramette A."/>
            <person name="Richardson P."/>
            <person name="Seeger M."/>
            <person name="Smith D."/>
            <person name="Spilker T."/>
            <person name="Sul W.J."/>
            <person name="Tsoi T.V."/>
            <person name="Ulrich L.E."/>
            <person name="Zhulin I.B."/>
            <person name="Tiedje J.M."/>
        </authorList>
    </citation>
    <scope>NUCLEOTIDE SEQUENCE [LARGE SCALE GENOMIC DNA]</scope>
    <source>
        <strain evidence="9 10">LB400</strain>
    </source>
</reference>
<dbReference type="Gene3D" id="1.10.3720.10">
    <property type="entry name" value="MetI-like"/>
    <property type="match status" value="1"/>
</dbReference>
<dbReference type="RefSeq" id="WP_011493127.1">
    <property type="nucleotide sequence ID" value="NC_007952.1"/>
</dbReference>
<feature type="transmembrane region" description="Helical" evidence="7">
    <location>
        <begin position="12"/>
        <end position="34"/>
    </location>
</feature>
<feature type="transmembrane region" description="Helical" evidence="7">
    <location>
        <begin position="107"/>
        <end position="129"/>
    </location>
</feature>
<dbReference type="Proteomes" id="UP000001817">
    <property type="component" value="Chromosome 2"/>
</dbReference>
<dbReference type="GO" id="GO:0055085">
    <property type="term" value="P:transmembrane transport"/>
    <property type="evidence" value="ECO:0007669"/>
    <property type="project" value="InterPro"/>
</dbReference>
<dbReference type="KEGG" id="bxb:DR64_5422"/>
<feature type="transmembrane region" description="Helical" evidence="7">
    <location>
        <begin position="69"/>
        <end position="95"/>
    </location>
</feature>
<dbReference type="GO" id="GO:0005886">
    <property type="term" value="C:plasma membrane"/>
    <property type="evidence" value="ECO:0007669"/>
    <property type="project" value="UniProtKB-SubCell"/>
</dbReference>
<name>Q13J76_PARXL</name>
<evidence type="ECO:0000256" key="1">
    <source>
        <dbReference type="ARBA" id="ARBA00004651"/>
    </source>
</evidence>
<keyword evidence="5 7" id="KW-1133">Transmembrane helix</keyword>
<feature type="domain" description="ABC transmembrane type-1" evidence="8">
    <location>
        <begin position="73"/>
        <end position="262"/>
    </location>
</feature>
<evidence type="ECO:0000256" key="4">
    <source>
        <dbReference type="ARBA" id="ARBA00022692"/>
    </source>
</evidence>
<proteinExistence type="inferred from homology"/>
<feature type="transmembrane region" description="Helical" evidence="7">
    <location>
        <begin position="135"/>
        <end position="152"/>
    </location>
</feature>
<gene>
    <name evidence="9" type="ORF">Bxe_B0064</name>
</gene>
<dbReference type="STRING" id="266265.Bxe_B0064"/>
<dbReference type="eggNOG" id="COG1173">
    <property type="taxonomic scope" value="Bacteria"/>
</dbReference>
<dbReference type="PROSITE" id="PS50928">
    <property type="entry name" value="ABC_TM1"/>
    <property type="match status" value="1"/>
</dbReference>
<dbReference type="EMBL" id="CP000271">
    <property type="protein sequence ID" value="ABE35863.1"/>
    <property type="molecule type" value="Genomic_DNA"/>
</dbReference>
<keyword evidence="6 7" id="KW-0472">Membrane</keyword>
<accession>Q13J76</accession>
<keyword evidence="10" id="KW-1185">Reference proteome</keyword>
<keyword evidence="4 7" id="KW-0812">Transmembrane</keyword>
<dbReference type="InterPro" id="IPR000515">
    <property type="entry name" value="MetI-like"/>
</dbReference>
<feature type="transmembrane region" description="Helical" evidence="7">
    <location>
        <begin position="240"/>
        <end position="262"/>
    </location>
</feature>
<evidence type="ECO:0000313" key="9">
    <source>
        <dbReference type="EMBL" id="ABE35863.1"/>
    </source>
</evidence>
<dbReference type="PANTHER" id="PTHR43386">
    <property type="entry name" value="OLIGOPEPTIDE TRANSPORT SYSTEM PERMEASE PROTEIN APPC"/>
    <property type="match status" value="1"/>
</dbReference>
<evidence type="ECO:0000256" key="2">
    <source>
        <dbReference type="ARBA" id="ARBA00022448"/>
    </source>
</evidence>
<feature type="transmembrane region" description="Helical" evidence="7">
    <location>
        <begin position="190"/>
        <end position="220"/>
    </location>
</feature>
<evidence type="ECO:0000256" key="5">
    <source>
        <dbReference type="ARBA" id="ARBA00022989"/>
    </source>
</evidence>
<comment type="similarity">
    <text evidence="7">Belongs to the binding-protein-dependent transport system permease family.</text>
</comment>
<dbReference type="PANTHER" id="PTHR43386:SF1">
    <property type="entry name" value="D,D-DIPEPTIDE TRANSPORT SYSTEM PERMEASE PROTEIN DDPC-RELATED"/>
    <property type="match status" value="1"/>
</dbReference>
<keyword evidence="3" id="KW-1003">Cell membrane</keyword>
<comment type="subcellular location">
    <subcellularLocation>
        <location evidence="1 7">Cell membrane</location>
        <topology evidence="1 7">Multi-pass membrane protein</topology>
    </subcellularLocation>
</comment>
<evidence type="ECO:0000256" key="6">
    <source>
        <dbReference type="ARBA" id="ARBA00023136"/>
    </source>
</evidence>
<evidence type="ECO:0000256" key="3">
    <source>
        <dbReference type="ARBA" id="ARBA00022475"/>
    </source>
</evidence>
<dbReference type="Pfam" id="PF00528">
    <property type="entry name" value="BPD_transp_1"/>
    <property type="match status" value="1"/>
</dbReference>
<dbReference type="InterPro" id="IPR050366">
    <property type="entry name" value="BP-dependent_transpt_permease"/>
</dbReference>
<dbReference type="CDD" id="cd06261">
    <property type="entry name" value="TM_PBP2"/>
    <property type="match status" value="1"/>
</dbReference>
<dbReference type="SUPFAM" id="SSF161098">
    <property type="entry name" value="MetI-like"/>
    <property type="match status" value="1"/>
</dbReference>
<dbReference type="KEGG" id="bxe:Bxe_B0064"/>
<protein>
    <submittedName>
        <fullName evidence="9">ABC nickel transporter, inner membrane subunit</fullName>
    </submittedName>
</protein>
<organism evidence="9 10">
    <name type="scientific">Paraburkholderia xenovorans (strain LB400)</name>
    <dbReference type="NCBI Taxonomy" id="266265"/>
    <lineage>
        <taxon>Bacteria</taxon>
        <taxon>Pseudomonadati</taxon>
        <taxon>Pseudomonadota</taxon>
        <taxon>Betaproteobacteria</taxon>
        <taxon>Burkholderiales</taxon>
        <taxon>Burkholderiaceae</taxon>
        <taxon>Paraburkholderia</taxon>
    </lineage>
</organism>
<keyword evidence="2 7" id="KW-0813">Transport</keyword>
<dbReference type="AlphaFoldDB" id="Q13J76"/>
<sequence>MISRFRTRFGGISPYALIPVLLFILVALFAPVLARYAPDSQVITDAMQGPSPAHWLGTDYLGRDVLSRLIWAARVSLVAMSIVLISALVIGILVGSIAGYIGGKVDLLLIGMIDIMLSLPSLIIALALIGIIGPGYWSMIAALTLAWWANYARMSRAVVAGEVHQPHIEACRIVGASHWWIFTRHILPSVLGVVLVYASADAGALVLSIATLSFLGLGVVPPTPEWGQMVVDGMNYLEDSPGMVVLPGLALTLVVISFNVLGEAIALQKLPRAVKGRAMTKRMRARALEEQATKRSAH</sequence>
<evidence type="ECO:0000259" key="8">
    <source>
        <dbReference type="PROSITE" id="PS50928"/>
    </source>
</evidence>